<sequence>MSQIKDMMLRVAFLLFDSSRSRRETKQPETMQFEDNADDFDTASIKTGLFECVRPGEETVDLANLLNSSFASDWIGKPLKEAVQMALKAIIHQLRKEFRWLIICAVPCSSRSTRYPRLPQAVFLKLAEIIQIGFRIERKALSTATIVSMAKRKMRNYISRERTGQMQRVEKLLNKFWKRYPKWNETVEAYDAALDD</sequence>
<dbReference type="AlphaFoldDB" id="A0A8S1F4M0"/>
<proteinExistence type="predicted"/>
<organism evidence="1 2">
    <name type="scientific">Caenorhabditis bovis</name>
    <dbReference type="NCBI Taxonomy" id="2654633"/>
    <lineage>
        <taxon>Eukaryota</taxon>
        <taxon>Metazoa</taxon>
        <taxon>Ecdysozoa</taxon>
        <taxon>Nematoda</taxon>
        <taxon>Chromadorea</taxon>
        <taxon>Rhabditida</taxon>
        <taxon>Rhabditina</taxon>
        <taxon>Rhabditomorpha</taxon>
        <taxon>Rhabditoidea</taxon>
        <taxon>Rhabditidae</taxon>
        <taxon>Peloderinae</taxon>
        <taxon>Caenorhabditis</taxon>
    </lineage>
</organism>
<keyword evidence="2" id="KW-1185">Reference proteome</keyword>
<dbReference type="EMBL" id="CADEPM010000005">
    <property type="protein sequence ID" value="CAB3406638.1"/>
    <property type="molecule type" value="Genomic_DNA"/>
</dbReference>
<reference evidence="1 2" key="1">
    <citation type="submission" date="2020-04" db="EMBL/GenBank/DDBJ databases">
        <authorList>
            <person name="Laetsch R D."/>
            <person name="Stevens L."/>
            <person name="Kumar S."/>
            <person name="Blaxter L. M."/>
        </authorList>
    </citation>
    <scope>NUCLEOTIDE SEQUENCE [LARGE SCALE GENOMIC DNA]</scope>
</reference>
<gene>
    <name evidence="1" type="ORF">CBOVIS_LOCUS8687</name>
</gene>
<accession>A0A8S1F4M0</accession>
<evidence type="ECO:0000313" key="2">
    <source>
        <dbReference type="Proteomes" id="UP000494206"/>
    </source>
</evidence>
<name>A0A8S1F4M0_9PELO</name>
<comment type="caution">
    <text evidence="1">The sequence shown here is derived from an EMBL/GenBank/DDBJ whole genome shotgun (WGS) entry which is preliminary data.</text>
</comment>
<evidence type="ECO:0000313" key="1">
    <source>
        <dbReference type="EMBL" id="CAB3406638.1"/>
    </source>
</evidence>
<dbReference type="Proteomes" id="UP000494206">
    <property type="component" value="Unassembled WGS sequence"/>
</dbReference>
<protein>
    <submittedName>
        <fullName evidence="1">Uncharacterized protein</fullName>
    </submittedName>
</protein>